<dbReference type="Pfam" id="PF05239">
    <property type="entry name" value="PRC"/>
    <property type="match status" value="2"/>
</dbReference>
<dbReference type="OrthoDB" id="53812at2"/>
<dbReference type="AlphaFoldDB" id="A0A0U5B0R8"/>
<evidence type="ECO:0000313" key="2">
    <source>
        <dbReference type="Proteomes" id="UP000217696"/>
    </source>
</evidence>
<keyword evidence="2" id="KW-1185">Reference proteome</keyword>
<dbReference type="Proteomes" id="UP000217696">
    <property type="component" value="Chromosome"/>
</dbReference>
<dbReference type="RefSeq" id="WP_096467224.1">
    <property type="nucleotide sequence ID" value="NZ_AP017312.1"/>
</dbReference>
<dbReference type="InterPro" id="IPR027275">
    <property type="entry name" value="PRC-brl_dom"/>
</dbReference>
<evidence type="ECO:0000313" key="1">
    <source>
        <dbReference type="EMBL" id="BAU29557.1"/>
    </source>
</evidence>
<reference evidence="1 2" key="1">
    <citation type="submission" date="2015-12" db="EMBL/GenBank/DDBJ databases">
        <title>Genome sequence of Aneurinibacillus soli.</title>
        <authorList>
            <person name="Lee J.S."/>
            <person name="Lee K.C."/>
            <person name="Kim K.K."/>
            <person name="Lee B.W."/>
        </authorList>
    </citation>
    <scope>NUCLEOTIDE SEQUENCE [LARGE SCALE GENOMIC DNA]</scope>
    <source>
        <strain evidence="1 2">CB4</strain>
    </source>
</reference>
<dbReference type="EMBL" id="AP017312">
    <property type="protein sequence ID" value="BAU29557.1"/>
    <property type="molecule type" value="Genomic_DNA"/>
</dbReference>
<dbReference type="SUPFAM" id="SSF50346">
    <property type="entry name" value="PRC-barrel domain"/>
    <property type="match status" value="2"/>
</dbReference>
<gene>
    <name evidence="1" type="ORF">CB4_03757</name>
</gene>
<protein>
    <submittedName>
        <fullName evidence="1">PRC-barrel domain protein</fullName>
    </submittedName>
</protein>
<dbReference type="InterPro" id="IPR011033">
    <property type="entry name" value="PRC_barrel-like_sf"/>
</dbReference>
<sequence>MKQSQEILGMPIFSIMDGQEIGSVKNIVINPERAGVEFLIVQNDHWEFGIKAIPYRRVEGIGDYAVTVENDSAVIDLAEIPIANDLLSKNIQIRGTRIITKKGRFLGQVTEYYIEEETGKIVGCVVEDPAGEAKVMPQEFVVTFGRDIMVVTEDGVKQMMSLDEFVQLPEVEEVVAEVEEEELDTAPLIGRTLAEDLYDEEGNLLGAEGEKVTEELATRARQMGRSKVVELTLKLS</sequence>
<organism evidence="1 2">
    <name type="scientific">Aneurinibacillus soli</name>
    <dbReference type="NCBI Taxonomy" id="1500254"/>
    <lineage>
        <taxon>Bacteria</taxon>
        <taxon>Bacillati</taxon>
        <taxon>Bacillota</taxon>
        <taxon>Bacilli</taxon>
        <taxon>Bacillales</taxon>
        <taxon>Paenibacillaceae</taxon>
        <taxon>Aneurinibacillus group</taxon>
        <taxon>Aneurinibacillus</taxon>
    </lineage>
</organism>
<dbReference type="Gene3D" id="2.30.30.240">
    <property type="entry name" value="PRC-barrel domain"/>
    <property type="match status" value="2"/>
</dbReference>
<accession>A0A0U5B0R8</accession>
<dbReference type="KEGG" id="asoc:CB4_03757"/>
<proteinExistence type="predicted"/>
<name>A0A0U5B0R8_9BACL</name>